<accession>E9DGI6</accession>
<dbReference type="PROSITE" id="PS50181">
    <property type="entry name" value="FBOX"/>
    <property type="match status" value="1"/>
</dbReference>
<dbReference type="VEuPathDB" id="FungiDB:D8B26_008209"/>
<gene>
    <name evidence="2" type="ORF">CPSG_08935</name>
</gene>
<dbReference type="SUPFAM" id="SSF81383">
    <property type="entry name" value="F-box domain"/>
    <property type="match status" value="1"/>
</dbReference>
<dbReference type="OrthoDB" id="2588098at2759"/>
<sequence>MTKVLLLALPKTQTAYMIQLSRHMMTQSPSLNSETSPTINLFSVLSELKLGNLSLLGKDFSTAQSYCKLETLPESSHGPFARFHTLPIEIHYTILGFLDVHDILRFGLTCRHFWGTSKSIITKYFAKLLGVWAGASVTCVGGDDRLLLDDSEHNKLRIFDEEWDETILIKRSNPMNSRTPEWNFSFPDVLSRHVFGLKCRFPQDLPEVINPRPASFYPTDKPWVLRNLTTREFVSAQAIALKPEYVRGPFIDILGFGSVIIARTFRTTHYTLPTVCDDLERGTRCRGAWVGHRLEIVPLDSTHMDGSWKDVSNEVAKEIAEICEATFGEEWRNKLISHKF</sequence>
<feature type="domain" description="F-box" evidence="1">
    <location>
        <begin position="80"/>
        <end position="128"/>
    </location>
</feature>
<organism evidence="3">
    <name type="scientific">Coccidioides posadasii (strain RMSCC 757 / Silveira)</name>
    <name type="common">Valley fever fungus</name>
    <dbReference type="NCBI Taxonomy" id="443226"/>
    <lineage>
        <taxon>Eukaryota</taxon>
        <taxon>Fungi</taxon>
        <taxon>Dikarya</taxon>
        <taxon>Ascomycota</taxon>
        <taxon>Pezizomycotina</taxon>
        <taxon>Eurotiomycetes</taxon>
        <taxon>Eurotiomycetidae</taxon>
        <taxon>Onygenales</taxon>
        <taxon>Onygenaceae</taxon>
        <taxon>Coccidioides</taxon>
    </lineage>
</organism>
<dbReference type="InterPro" id="IPR001810">
    <property type="entry name" value="F-box_dom"/>
</dbReference>
<protein>
    <recommendedName>
        <fullName evidence="1">F-box domain-containing protein</fullName>
    </recommendedName>
</protein>
<name>E9DGI6_COCPS</name>
<dbReference type="CDD" id="cd09917">
    <property type="entry name" value="F-box_SF"/>
    <property type="match status" value="1"/>
</dbReference>
<reference evidence="3" key="1">
    <citation type="journal article" date="2010" name="Genome Res.">
        <title>Population genomic sequencing of Coccidioides fungi reveals recent hybridization and transposon control.</title>
        <authorList>
            <person name="Neafsey D.E."/>
            <person name="Barker B.M."/>
            <person name="Sharpton T.J."/>
            <person name="Stajich J.E."/>
            <person name="Park D.J."/>
            <person name="Whiston E."/>
            <person name="Hung C.-Y."/>
            <person name="McMahan C."/>
            <person name="White J."/>
            <person name="Sykes S."/>
            <person name="Heiman D."/>
            <person name="Young S."/>
            <person name="Zeng Q."/>
            <person name="Abouelleil A."/>
            <person name="Aftuck L."/>
            <person name="Bessette D."/>
            <person name="Brown A."/>
            <person name="FitzGerald M."/>
            <person name="Lui A."/>
            <person name="Macdonald J.P."/>
            <person name="Priest M."/>
            <person name="Orbach M.J."/>
            <person name="Galgiani J.N."/>
            <person name="Kirkland T.N."/>
            <person name="Cole G.T."/>
            <person name="Birren B.W."/>
            <person name="Henn M.R."/>
            <person name="Taylor J.W."/>
            <person name="Rounsley S.D."/>
        </authorList>
    </citation>
    <scope>NUCLEOTIDE SEQUENCE [LARGE SCALE GENOMIC DNA]</scope>
    <source>
        <strain evidence="3">RMSCC 757 / Silveira</strain>
    </source>
</reference>
<dbReference type="STRING" id="443226.E9DGI6"/>
<dbReference type="HOGENOM" id="CLU_044126_0_0_1"/>
<reference evidence="3" key="2">
    <citation type="submission" date="2010-03" db="EMBL/GenBank/DDBJ databases">
        <title>The genome sequence of Coccidioides posadasii strain Silveira.</title>
        <authorList>
            <consortium name="The Broad Institute Genome Sequencing Center for Infectious Disease"/>
            <person name="Neafsey D."/>
            <person name="Orbach M."/>
            <person name="Henn M.R."/>
            <person name="Cole G.T."/>
            <person name="Galgiani J."/>
            <person name="Gardner M.J."/>
            <person name="Kirkland T.N."/>
            <person name="Taylor J.W."/>
            <person name="Young S.K."/>
            <person name="Zeng Q."/>
            <person name="Koehrsen M."/>
            <person name="Alvarado L."/>
            <person name="Berlin A."/>
            <person name="Borenstein D."/>
            <person name="Chapman S.B."/>
            <person name="Chen Z."/>
            <person name="Engels R."/>
            <person name="Freedman E."/>
            <person name="Gellesch M."/>
            <person name="Goldberg J."/>
            <person name="Griggs A."/>
            <person name="Gujja S."/>
            <person name="Heilman E."/>
            <person name="Heiman D."/>
            <person name="Howarth C."/>
            <person name="Jen D."/>
            <person name="Larson L."/>
            <person name="Mehta T."/>
            <person name="Neiman D."/>
            <person name="Park D."/>
            <person name="Pearson M."/>
            <person name="Richards J."/>
            <person name="Roberts A."/>
            <person name="Saif S."/>
            <person name="Shea T."/>
            <person name="Shenoy N."/>
            <person name="Sisk P."/>
            <person name="Stolte C."/>
            <person name="Sykes S."/>
            <person name="Walk T."/>
            <person name="White J."/>
            <person name="Yandava C."/>
            <person name="Haas B."/>
            <person name="Nusbaum C."/>
            <person name="Birren B."/>
        </authorList>
    </citation>
    <scope>NUCLEOTIDE SEQUENCE [LARGE SCALE GENOMIC DNA]</scope>
    <source>
        <strain evidence="3">RMSCC 757 / Silveira</strain>
    </source>
</reference>
<dbReference type="VEuPathDB" id="FungiDB:CPSG_08935"/>
<dbReference type="OMA" id="KEMHRGV"/>
<dbReference type="Proteomes" id="UP000002497">
    <property type="component" value="Unassembled WGS sequence"/>
</dbReference>
<dbReference type="EMBL" id="GL636506">
    <property type="protein sequence ID" value="EFW14347.1"/>
    <property type="molecule type" value="Genomic_DNA"/>
</dbReference>
<proteinExistence type="predicted"/>
<dbReference type="AlphaFoldDB" id="E9DGI6"/>
<keyword evidence="3" id="KW-1185">Reference proteome</keyword>
<evidence type="ECO:0000259" key="1">
    <source>
        <dbReference type="PROSITE" id="PS50181"/>
    </source>
</evidence>
<evidence type="ECO:0000313" key="2">
    <source>
        <dbReference type="EMBL" id="EFW14347.1"/>
    </source>
</evidence>
<dbReference type="InterPro" id="IPR036047">
    <property type="entry name" value="F-box-like_dom_sf"/>
</dbReference>
<evidence type="ECO:0000313" key="3">
    <source>
        <dbReference type="Proteomes" id="UP000002497"/>
    </source>
</evidence>